<dbReference type="PANTHER" id="PTHR43273">
    <property type="entry name" value="ANAEROBIC SULFATASE-MATURATING ENZYME HOMOLOG ASLB-RELATED"/>
    <property type="match status" value="1"/>
</dbReference>
<dbReference type="InterPro" id="IPR058240">
    <property type="entry name" value="rSAM_sf"/>
</dbReference>
<dbReference type="GO" id="GO:0016491">
    <property type="term" value="F:oxidoreductase activity"/>
    <property type="evidence" value="ECO:0007669"/>
    <property type="project" value="InterPro"/>
</dbReference>
<evidence type="ECO:0000256" key="5">
    <source>
        <dbReference type="ARBA" id="ARBA00023014"/>
    </source>
</evidence>
<reference evidence="8" key="2">
    <citation type="submission" date="2021-09" db="EMBL/GenBank/DDBJ databases">
        <authorList>
            <person name="Gilroy R."/>
        </authorList>
    </citation>
    <scope>NUCLEOTIDE SEQUENCE</scope>
    <source>
        <strain evidence="8">CHK124-7917</strain>
    </source>
</reference>
<dbReference type="PANTHER" id="PTHR43273:SF3">
    <property type="entry name" value="ANAEROBIC SULFATASE-MATURATING ENZYME HOMOLOG ASLB-RELATED"/>
    <property type="match status" value="1"/>
</dbReference>
<dbReference type="InterPro" id="IPR007197">
    <property type="entry name" value="rSAM"/>
</dbReference>
<dbReference type="EMBL" id="DYWQ01000107">
    <property type="protein sequence ID" value="HJF45571.1"/>
    <property type="molecule type" value="Genomic_DNA"/>
</dbReference>
<name>A0A921GGH4_9ACTN</name>
<evidence type="ECO:0000256" key="4">
    <source>
        <dbReference type="ARBA" id="ARBA00023004"/>
    </source>
</evidence>
<dbReference type="SFLD" id="SFLDG01386">
    <property type="entry name" value="main_SPASM_domain-containing"/>
    <property type="match status" value="1"/>
</dbReference>
<dbReference type="InterPro" id="IPR034485">
    <property type="entry name" value="Anaerobic_Cys-type_sulfatase-m"/>
</dbReference>
<protein>
    <submittedName>
        <fullName evidence="8">Radical SAM protein</fullName>
    </submittedName>
</protein>
<dbReference type="AlphaFoldDB" id="A0A921GGH4"/>
<feature type="domain" description="Radical SAM core" evidence="7">
    <location>
        <begin position="1"/>
        <end position="225"/>
    </location>
</feature>
<dbReference type="InterPro" id="IPR023885">
    <property type="entry name" value="4Fe4S-binding_SPASM_dom"/>
</dbReference>
<dbReference type="GO" id="GO:0046872">
    <property type="term" value="F:metal ion binding"/>
    <property type="evidence" value="ECO:0007669"/>
    <property type="project" value="UniProtKB-KW"/>
</dbReference>
<keyword evidence="4" id="KW-0408">Iron</keyword>
<gene>
    <name evidence="8" type="ORF">K8U72_07310</name>
</gene>
<comment type="similarity">
    <text evidence="6">Belongs to the radical SAM superfamily. Anaerobic sulfatase-maturating enzyme family.</text>
</comment>
<dbReference type="NCBIfam" id="TIGR04085">
    <property type="entry name" value="rSAM_more_4Fe4S"/>
    <property type="match status" value="1"/>
</dbReference>
<dbReference type="GO" id="GO:0051536">
    <property type="term" value="F:iron-sulfur cluster binding"/>
    <property type="evidence" value="ECO:0007669"/>
    <property type="project" value="UniProtKB-KW"/>
</dbReference>
<dbReference type="Gene3D" id="3.20.20.70">
    <property type="entry name" value="Aldolase class I"/>
    <property type="match status" value="1"/>
</dbReference>
<dbReference type="Proteomes" id="UP000697330">
    <property type="component" value="Unassembled WGS sequence"/>
</dbReference>
<keyword evidence="3" id="KW-0479">Metal-binding</keyword>
<evidence type="ECO:0000256" key="6">
    <source>
        <dbReference type="ARBA" id="ARBA00023601"/>
    </source>
</evidence>
<evidence type="ECO:0000256" key="2">
    <source>
        <dbReference type="ARBA" id="ARBA00022691"/>
    </source>
</evidence>
<accession>A0A921GGH4</accession>
<evidence type="ECO:0000313" key="8">
    <source>
        <dbReference type="EMBL" id="HJF45571.1"/>
    </source>
</evidence>
<comment type="caution">
    <text evidence="8">The sequence shown here is derived from an EMBL/GenBank/DDBJ whole genome shotgun (WGS) entry which is preliminary data.</text>
</comment>
<dbReference type="InterPro" id="IPR013785">
    <property type="entry name" value="Aldolase_TIM"/>
</dbReference>
<keyword evidence="2" id="KW-0949">S-adenosyl-L-methionine</keyword>
<keyword evidence="5" id="KW-0411">Iron-sulfur</keyword>
<dbReference type="Pfam" id="PF04055">
    <property type="entry name" value="Radical_SAM"/>
    <property type="match status" value="1"/>
</dbReference>
<sequence>MKYISFLIKPASSACDMRCSYCFYRDVADHRAHAVRELMSEETVRALVDRALGLGSDAQVTFAFQGGEPTLAGLDFFRSFTAYVDERRTRQTVSYALQTNGHSLTPEWAAFFREHGFLVGVSVDAYRELHDSLRGDIRLEPTHARVMESIRMLREAGVEFNVLTVLSAQLARHPQRVFKFYQREKIDYVQLIPCLAGFDGEGEEYALTPRAFFSFYRTFFDLWLREARAGRAFSVGLFDNVMQLSLGQWPQACGMLGRCAPQFVVESNGDVYPCDFYALDEYRCGNIREDSLEEMASCAVMRGFLAEPRRECAACADCPFEGICHRNCKRLNASYYDETYCGYREFLEHAYKPLAEMARALVRQRIGDSPQFT</sequence>
<dbReference type="SFLD" id="SFLDG01384">
    <property type="entry name" value="thioether_bond_formation_requi"/>
    <property type="match status" value="1"/>
</dbReference>
<proteinExistence type="inferred from homology"/>
<evidence type="ECO:0000259" key="7">
    <source>
        <dbReference type="PROSITE" id="PS51918"/>
    </source>
</evidence>
<evidence type="ECO:0000256" key="3">
    <source>
        <dbReference type="ARBA" id="ARBA00022723"/>
    </source>
</evidence>
<dbReference type="InterPro" id="IPR023867">
    <property type="entry name" value="Sulphatase_maturase_rSAM"/>
</dbReference>
<dbReference type="PROSITE" id="PS51918">
    <property type="entry name" value="RADICAL_SAM"/>
    <property type="match status" value="1"/>
</dbReference>
<dbReference type="RefSeq" id="WP_274959317.1">
    <property type="nucleotide sequence ID" value="NZ_DYWQ01000107.1"/>
</dbReference>
<comment type="cofactor">
    <cofactor evidence="1">
        <name>[4Fe-4S] cluster</name>
        <dbReference type="ChEBI" id="CHEBI:49883"/>
    </cofactor>
</comment>
<dbReference type="SFLD" id="SFLDG01072">
    <property type="entry name" value="dehydrogenase_like"/>
    <property type="match status" value="1"/>
</dbReference>
<evidence type="ECO:0000256" key="1">
    <source>
        <dbReference type="ARBA" id="ARBA00001966"/>
    </source>
</evidence>
<evidence type="ECO:0000313" key="9">
    <source>
        <dbReference type="Proteomes" id="UP000697330"/>
    </source>
</evidence>
<dbReference type="SFLD" id="SFLDG01067">
    <property type="entry name" value="SPASM/twitch_domain_containing"/>
    <property type="match status" value="1"/>
</dbReference>
<dbReference type="Pfam" id="PF13186">
    <property type="entry name" value="SPASM"/>
    <property type="match status" value="1"/>
</dbReference>
<dbReference type="CDD" id="cd01335">
    <property type="entry name" value="Radical_SAM"/>
    <property type="match status" value="1"/>
</dbReference>
<organism evidence="8 9">
    <name type="scientific">Thermophilibacter provencensis</name>
    <dbReference type="NCBI Taxonomy" id="1852386"/>
    <lineage>
        <taxon>Bacteria</taxon>
        <taxon>Bacillati</taxon>
        <taxon>Actinomycetota</taxon>
        <taxon>Coriobacteriia</taxon>
        <taxon>Coriobacteriales</taxon>
        <taxon>Atopobiaceae</taxon>
        <taxon>Thermophilibacter</taxon>
    </lineage>
</organism>
<dbReference type="SFLD" id="SFLDF00289">
    <property type="entry name" value="anaerobic_Cys-type_sulfatase-m"/>
    <property type="match status" value="1"/>
</dbReference>
<dbReference type="SFLD" id="SFLDS00029">
    <property type="entry name" value="Radical_SAM"/>
    <property type="match status" value="1"/>
</dbReference>
<dbReference type="SUPFAM" id="SSF102114">
    <property type="entry name" value="Radical SAM enzymes"/>
    <property type="match status" value="1"/>
</dbReference>
<reference evidence="8" key="1">
    <citation type="journal article" date="2021" name="PeerJ">
        <title>Extensive microbial diversity within the chicken gut microbiome revealed by metagenomics and culture.</title>
        <authorList>
            <person name="Gilroy R."/>
            <person name="Ravi A."/>
            <person name="Getino M."/>
            <person name="Pursley I."/>
            <person name="Horton D.L."/>
            <person name="Alikhan N.F."/>
            <person name="Baker D."/>
            <person name="Gharbi K."/>
            <person name="Hall N."/>
            <person name="Watson M."/>
            <person name="Adriaenssens E.M."/>
            <person name="Foster-Nyarko E."/>
            <person name="Jarju S."/>
            <person name="Secka A."/>
            <person name="Antonio M."/>
            <person name="Oren A."/>
            <person name="Chaudhuri R.R."/>
            <person name="La Ragione R."/>
            <person name="Hildebrand F."/>
            <person name="Pallen M.J."/>
        </authorList>
    </citation>
    <scope>NUCLEOTIDE SEQUENCE</scope>
    <source>
        <strain evidence="8">CHK124-7917</strain>
    </source>
</reference>